<feature type="signal peptide" evidence="2">
    <location>
        <begin position="1"/>
        <end position="17"/>
    </location>
</feature>
<gene>
    <name evidence="3" type="ORF">B0H65DRAFT_454435</name>
</gene>
<reference evidence="3" key="2">
    <citation type="submission" date="2023-06" db="EMBL/GenBank/DDBJ databases">
        <authorList>
            <consortium name="Lawrence Berkeley National Laboratory"/>
            <person name="Haridas S."/>
            <person name="Hensen N."/>
            <person name="Bonometti L."/>
            <person name="Westerberg I."/>
            <person name="Brannstrom I.O."/>
            <person name="Guillou S."/>
            <person name="Cros-Aarteil S."/>
            <person name="Calhoun S."/>
            <person name="Kuo A."/>
            <person name="Mondo S."/>
            <person name="Pangilinan J."/>
            <person name="Riley R."/>
            <person name="Labutti K."/>
            <person name="Andreopoulos B."/>
            <person name="Lipzen A."/>
            <person name="Chen C."/>
            <person name="Yanf M."/>
            <person name="Daum C."/>
            <person name="Ng V."/>
            <person name="Clum A."/>
            <person name="Steindorff A."/>
            <person name="Ohm R."/>
            <person name="Martin F."/>
            <person name="Silar P."/>
            <person name="Natvig D."/>
            <person name="Lalanne C."/>
            <person name="Gautier V."/>
            <person name="Ament-Velasquez S.L."/>
            <person name="Kruys A."/>
            <person name="Hutchinson M.I."/>
            <person name="Powell A.J."/>
            <person name="Barry K."/>
            <person name="Miller A.N."/>
            <person name="Grigoriev I.V."/>
            <person name="Debuchy R."/>
            <person name="Gladieux P."/>
            <person name="Thoren M.H."/>
            <person name="Johannesson H."/>
        </authorList>
    </citation>
    <scope>NUCLEOTIDE SEQUENCE</scope>
    <source>
        <strain evidence="3">CBS 560.94</strain>
    </source>
</reference>
<evidence type="ECO:0000256" key="2">
    <source>
        <dbReference type="SAM" id="SignalP"/>
    </source>
</evidence>
<dbReference type="GeneID" id="87863348"/>
<feature type="region of interest" description="Disordered" evidence="1">
    <location>
        <begin position="32"/>
        <end position="60"/>
    </location>
</feature>
<comment type="caution">
    <text evidence="3">The sequence shown here is derived from an EMBL/GenBank/DDBJ whole genome shotgun (WGS) entry which is preliminary data.</text>
</comment>
<evidence type="ECO:0000313" key="4">
    <source>
        <dbReference type="Proteomes" id="UP001278500"/>
    </source>
</evidence>
<evidence type="ECO:0000256" key="1">
    <source>
        <dbReference type="SAM" id="MobiDB-lite"/>
    </source>
</evidence>
<dbReference type="EMBL" id="JAUEPP010000001">
    <property type="protein sequence ID" value="KAK3356246.1"/>
    <property type="molecule type" value="Genomic_DNA"/>
</dbReference>
<name>A0AAE0JR89_9PEZI</name>
<reference evidence="3" key="1">
    <citation type="journal article" date="2023" name="Mol. Phylogenet. Evol.">
        <title>Genome-scale phylogeny and comparative genomics of the fungal order Sordariales.</title>
        <authorList>
            <person name="Hensen N."/>
            <person name="Bonometti L."/>
            <person name="Westerberg I."/>
            <person name="Brannstrom I.O."/>
            <person name="Guillou S."/>
            <person name="Cros-Aarteil S."/>
            <person name="Calhoun S."/>
            <person name="Haridas S."/>
            <person name="Kuo A."/>
            <person name="Mondo S."/>
            <person name="Pangilinan J."/>
            <person name="Riley R."/>
            <person name="LaButti K."/>
            <person name="Andreopoulos B."/>
            <person name="Lipzen A."/>
            <person name="Chen C."/>
            <person name="Yan M."/>
            <person name="Daum C."/>
            <person name="Ng V."/>
            <person name="Clum A."/>
            <person name="Steindorff A."/>
            <person name="Ohm R.A."/>
            <person name="Martin F."/>
            <person name="Silar P."/>
            <person name="Natvig D.O."/>
            <person name="Lalanne C."/>
            <person name="Gautier V."/>
            <person name="Ament-Velasquez S.L."/>
            <person name="Kruys A."/>
            <person name="Hutchinson M.I."/>
            <person name="Powell A.J."/>
            <person name="Barry K."/>
            <person name="Miller A.N."/>
            <person name="Grigoriev I.V."/>
            <person name="Debuchy R."/>
            <person name="Gladieux P."/>
            <person name="Hiltunen Thoren M."/>
            <person name="Johannesson H."/>
        </authorList>
    </citation>
    <scope>NUCLEOTIDE SEQUENCE</scope>
    <source>
        <strain evidence="3">CBS 560.94</strain>
    </source>
</reference>
<sequence length="114" mass="12099">MLLLTLAALFSAQLALARPAASSQWTAQEWAASAGEDLEAGSQQATKQQPPGEGSFLASSSAINCTSTTSQLAPFTFRHPSTPTTTTLRQTAPPLSPTPTTASRRFHDTLTIYY</sequence>
<dbReference type="AlphaFoldDB" id="A0AAE0JR89"/>
<dbReference type="Proteomes" id="UP001278500">
    <property type="component" value="Unassembled WGS sequence"/>
</dbReference>
<dbReference type="RefSeq" id="XP_062687623.1">
    <property type="nucleotide sequence ID" value="XM_062826194.1"/>
</dbReference>
<proteinExistence type="predicted"/>
<protein>
    <submittedName>
        <fullName evidence="3">Uncharacterized protein</fullName>
    </submittedName>
</protein>
<feature type="chain" id="PRO_5042272161" evidence="2">
    <location>
        <begin position="18"/>
        <end position="114"/>
    </location>
</feature>
<organism evidence="3 4">
    <name type="scientific">Neurospora tetraspora</name>
    <dbReference type="NCBI Taxonomy" id="94610"/>
    <lineage>
        <taxon>Eukaryota</taxon>
        <taxon>Fungi</taxon>
        <taxon>Dikarya</taxon>
        <taxon>Ascomycota</taxon>
        <taxon>Pezizomycotina</taxon>
        <taxon>Sordariomycetes</taxon>
        <taxon>Sordariomycetidae</taxon>
        <taxon>Sordariales</taxon>
        <taxon>Sordariaceae</taxon>
        <taxon>Neurospora</taxon>
    </lineage>
</organism>
<feature type="region of interest" description="Disordered" evidence="1">
    <location>
        <begin position="74"/>
        <end position="103"/>
    </location>
</feature>
<keyword evidence="2" id="KW-0732">Signal</keyword>
<evidence type="ECO:0000313" key="3">
    <source>
        <dbReference type="EMBL" id="KAK3356246.1"/>
    </source>
</evidence>
<accession>A0AAE0JR89</accession>
<keyword evidence="4" id="KW-1185">Reference proteome</keyword>